<accession>A0A9D4F1U2</accession>
<reference evidence="1" key="2">
    <citation type="submission" date="2020-11" db="EMBL/GenBank/DDBJ databases">
        <authorList>
            <person name="McCartney M.A."/>
            <person name="Auch B."/>
            <person name="Kono T."/>
            <person name="Mallez S."/>
            <person name="Becker A."/>
            <person name="Gohl D.M."/>
            <person name="Silverstein K.A.T."/>
            <person name="Koren S."/>
            <person name="Bechman K.B."/>
            <person name="Herman A."/>
            <person name="Abrahante J.E."/>
            <person name="Garbe J."/>
        </authorList>
    </citation>
    <scope>NUCLEOTIDE SEQUENCE</scope>
    <source>
        <strain evidence="1">Duluth1</strain>
        <tissue evidence="1">Whole animal</tissue>
    </source>
</reference>
<proteinExistence type="predicted"/>
<reference evidence="1" key="1">
    <citation type="journal article" date="2019" name="bioRxiv">
        <title>The Genome of the Zebra Mussel, Dreissena polymorpha: A Resource for Invasive Species Research.</title>
        <authorList>
            <person name="McCartney M.A."/>
            <person name="Auch B."/>
            <person name="Kono T."/>
            <person name="Mallez S."/>
            <person name="Zhang Y."/>
            <person name="Obille A."/>
            <person name="Becker A."/>
            <person name="Abrahante J.E."/>
            <person name="Garbe J."/>
            <person name="Badalamenti J.P."/>
            <person name="Herman A."/>
            <person name="Mangelson H."/>
            <person name="Liachko I."/>
            <person name="Sullivan S."/>
            <person name="Sone E.D."/>
            <person name="Koren S."/>
            <person name="Silverstein K.A.T."/>
            <person name="Beckman K.B."/>
            <person name="Gohl D.M."/>
        </authorList>
    </citation>
    <scope>NUCLEOTIDE SEQUENCE</scope>
    <source>
        <strain evidence="1">Duluth1</strain>
        <tissue evidence="1">Whole animal</tissue>
    </source>
</reference>
<organism evidence="1 2">
    <name type="scientific">Dreissena polymorpha</name>
    <name type="common">Zebra mussel</name>
    <name type="synonym">Mytilus polymorpha</name>
    <dbReference type="NCBI Taxonomy" id="45954"/>
    <lineage>
        <taxon>Eukaryota</taxon>
        <taxon>Metazoa</taxon>
        <taxon>Spiralia</taxon>
        <taxon>Lophotrochozoa</taxon>
        <taxon>Mollusca</taxon>
        <taxon>Bivalvia</taxon>
        <taxon>Autobranchia</taxon>
        <taxon>Heteroconchia</taxon>
        <taxon>Euheterodonta</taxon>
        <taxon>Imparidentia</taxon>
        <taxon>Neoheterodontei</taxon>
        <taxon>Myida</taxon>
        <taxon>Dreissenoidea</taxon>
        <taxon>Dreissenidae</taxon>
        <taxon>Dreissena</taxon>
    </lineage>
</organism>
<name>A0A9D4F1U2_DREPO</name>
<dbReference type="Proteomes" id="UP000828390">
    <property type="component" value="Unassembled WGS sequence"/>
</dbReference>
<keyword evidence="2" id="KW-1185">Reference proteome</keyword>
<protein>
    <submittedName>
        <fullName evidence="1">Uncharacterized protein</fullName>
    </submittedName>
</protein>
<sequence length="119" mass="12509">MGATPAVAKQADAGVSVIVVKYARKWACSRRNRGAGFSHAALSSCKLGPACLGCLDSSMYLLSPGSAILGKSLPSVCRDAASFESLLQTSLLVPQDWVTHGSRASCSEKQIILSLIVRR</sequence>
<evidence type="ECO:0000313" key="2">
    <source>
        <dbReference type="Proteomes" id="UP000828390"/>
    </source>
</evidence>
<comment type="caution">
    <text evidence="1">The sequence shown here is derived from an EMBL/GenBank/DDBJ whole genome shotgun (WGS) entry which is preliminary data.</text>
</comment>
<evidence type="ECO:0000313" key="1">
    <source>
        <dbReference type="EMBL" id="KAH3790178.1"/>
    </source>
</evidence>
<gene>
    <name evidence="1" type="ORF">DPMN_168373</name>
</gene>
<dbReference type="EMBL" id="JAIWYP010000008">
    <property type="protein sequence ID" value="KAH3790178.1"/>
    <property type="molecule type" value="Genomic_DNA"/>
</dbReference>
<dbReference type="AlphaFoldDB" id="A0A9D4F1U2"/>